<evidence type="ECO:0000313" key="15">
    <source>
        <dbReference type="Proteomes" id="UP000812277"/>
    </source>
</evidence>
<dbReference type="EMBL" id="JAHZIJ010000003">
    <property type="protein sequence ID" value="MBW7474399.1"/>
    <property type="molecule type" value="Genomic_DNA"/>
</dbReference>
<dbReference type="InterPro" id="IPR001460">
    <property type="entry name" value="PCN-bd_Tpept"/>
</dbReference>
<dbReference type="InterPro" id="IPR012338">
    <property type="entry name" value="Beta-lactam/transpept-like"/>
</dbReference>
<dbReference type="SUPFAM" id="SSF56519">
    <property type="entry name" value="Penicillin binding protein dimerisation domain"/>
    <property type="match status" value="1"/>
</dbReference>
<evidence type="ECO:0000256" key="8">
    <source>
        <dbReference type="ARBA" id="ARBA00022989"/>
    </source>
</evidence>
<keyword evidence="9 11" id="KW-0472">Membrane</keyword>
<evidence type="ECO:0000259" key="13">
    <source>
        <dbReference type="Pfam" id="PF03717"/>
    </source>
</evidence>
<dbReference type="SUPFAM" id="SSF56601">
    <property type="entry name" value="beta-lactamase/transpeptidase-like"/>
    <property type="match status" value="1"/>
</dbReference>
<keyword evidence="5 11" id="KW-0812">Transmembrane</keyword>
<evidence type="ECO:0000256" key="1">
    <source>
        <dbReference type="ARBA" id="ARBA00004167"/>
    </source>
</evidence>
<evidence type="ECO:0000256" key="6">
    <source>
        <dbReference type="ARBA" id="ARBA00022960"/>
    </source>
</evidence>
<dbReference type="Pfam" id="PF00905">
    <property type="entry name" value="Transpeptidase"/>
    <property type="match status" value="1"/>
</dbReference>
<name>A0ABS7D3G0_9BACL</name>
<gene>
    <name evidence="14" type="ORF">K0T92_06550</name>
</gene>
<sequence>MAEVVSVFEYDGSVKGSSVRGETAKAIFGKEGGRAVQDDPQKREIVNRRHFSFRLNLFFFITFFLFSVLIVRLAILQFVEGPTLREEENRISSTEVLIPPIRGNIYDSSGERIAYSTSTQSLYYTIEPGSKVADSEAMAKRLLKVFEELGDPKQALTLDKIIKNMDLKYKQNIVSVPRRIKSGLTNDEIAYFLENRDQYKGIDILEESIRHYDQNTIAVQLVGYLKKFKGVSNNIDYYRDKDKRDVMPDARLRYLQQEDVGFDGLERLYQEELRGKNGLKTYPINSAGRIVGLPEITKPEKGNNLYLTINRNVQLKTEKAITDQLHYLQTTYTKDRQPNAKIGFAVAMEVNTGKVIAMASMPDYDPNIWEGGSIGTEDYEKIGNMLPNGTISTVNGPYKTDKELNKHPSSILPPGSTLKPLSVLIGLNEKLFSTTDRWYDSGAFYYGKEGVHRRRIGNARGHSYGSLDPALAIAKSSNPWMAKMIGNALYERDRNKGVELWDSYMKQFGLGVLTGSGLPNESKGVIDYFHEMEVASSQSALIFASFGQQAKYTTLQLAQYTAMLANHGKRMKPQFVNEIRDAEGNVVKKFEPEVLNTIDIPEAYWKEIETGMAQVNVESFKDAPYKVLRKTGTSEQTVAGGVKKDNAVFIAYAPAEKPVVAVAVIVPEGGFGGIGAAPIARKIFDAYDEEIGLHGTPKKSANTGNAAKE</sequence>
<dbReference type="Proteomes" id="UP000812277">
    <property type="component" value="Unassembled WGS sequence"/>
</dbReference>
<keyword evidence="6" id="KW-0133">Cell shape</keyword>
<evidence type="ECO:0000256" key="4">
    <source>
        <dbReference type="ARBA" id="ARBA00022475"/>
    </source>
</evidence>
<feature type="domain" description="Penicillin-binding protein dimerisation" evidence="13">
    <location>
        <begin position="98"/>
        <end position="291"/>
    </location>
</feature>
<evidence type="ECO:0000313" key="14">
    <source>
        <dbReference type="EMBL" id="MBW7474399.1"/>
    </source>
</evidence>
<evidence type="ECO:0000259" key="12">
    <source>
        <dbReference type="Pfam" id="PF00905"/>
    </source>
</evidence>
<evidence type="ECO:0000256" key="3">
    <source>
        <dbReference type="ARBA" id="ARBA00007171"/>
    </source>
</evidence>
<comment type="caution">
    <text evidence="14">The sequence shown here is derived from an EMBL/GenBank/DDBJ whole genome shotgun (WGS) entry which is preliminary data.</text>
</comment>
<dbReference type="PANTHER" id="PTHR30627">
    <property type="entry name" value="PEPTIDOGLYCAN D,D-TRANSPEPTIDASE"/>
    <property type="match status" value="1"/>
</dbReference>
<feature type="transmembrane region" description="Helical" evidence="11">
    <location>
        <begin position="57"/>
        <end position="79"/>
    </location>
</feature>
<dbReference type="InterPro" id="IPR005311">
    <property type="entry name" value="PBP_dimer"/>
</dbReference>
<comment type="similarity">
    <text evidence="3">Belongs to the transpeptidase family.</text>
</comment>
<evidence type="ECO:0000256" key="5">
    <source>
        <dbReference type="ARBA" id="ARBA00022692"/>
    </source>
</evidence>
<evidence type="ECO:0000256" key="7">
    <source>
        <dbReference type="ARBA" id="ARBA00022984"/>
    </source>
</evidence>
<dbReference type="Gene3D" id="3.40.710.10">
    <property type="entry name" value="DD-peptidase/beta-lactamase superfamily"/>
    <property type="match status" value="1"/>
</dbReference>
<dbReference type="InterPro" id="IPR050515">
    <property type="entry name" value="Beta-lactam/transpept"/>
</dbReference>
<keyword evidence="8 11" id="KW-1133">Transmembrane helix</keyword>
<organism evidence="14 15">
    <name type="scientific">Paenibacillus oenotherae</name>
    <dbReference type="NCBI Taxonomy" id="1435645"/>
    <lineage>
        <taxon>Bacteria</taxon>
        <taxon>Bacillati</taxon>
        <taxon>Bacillota</taxon>
        <taxon>Bacilli</taxon>
        <taxon>Bacillales</taxon>
        <taxon>Paenibacillaceae</taxon>
        <taxon>Paenibacillus</taxon>
    </lineage>
</organism>
<evidence type="ECO:0000256" key="9">
    <source>
        <dbReference type="ARBA" id="ARBA00023136"/>
    </source>
</evidence>
<proteinExistence type="inferred from homology"/>
<feature type="domain" description="Penicillin-binding protein transpeptidase" evidence="12">
    <location>
        <begin position="343"/>
        <end position="684"/>
    </location>
</feature>
<keyword evidence="4" id="KW-1003">Cell membrane</keyword>
<accession>A0ABS7D3G0</accession>
<evidence type="ECO:0000256" key="10">
    <source>
        <dbReference type="ARBA" id="ARBA00023316"/>
    </source>
</evidence>
<evidence type="ECO:0000256" key="11">
    <source>
        <dbReference type="SAM" id="Phobius"/>
    </source>
</evidence>
<dbReference type="Gene3D" id="3.90.1310.10">
    <property type="entry name" value="Penicillin-binding protein 2a (Domain 2)"/>
    <property type="match status" value="1"/>
</dbReference>
<comment type="subcellular location">
    <subcellularLocation>
        <location evidence="2">Cell membrane</location>
    </subcellularLocation>
    <subcellularLocation>
        <location evidence="1">Membrane</location>
        <topology evidence="1">Single-pass membrane protein</topology>
    </subcellularLocation>
</comment>
<keyword evidence="7" id="KW-0573">Peptidoglycan synthesis</keyword>
<dbReference type="PANTHER" id="PTHR30627:SF2">
    <property type="entry name" value="PEPTIDOGLYCAN D,D-TRANSPEPTIDASE MRDA"/>
    <property type="match status" value="1"/>
</dbReference>
<protein>
    <submittedName>
        <fullName evidence="14">Penicillin-binding protein 2</fullName>
    </submittedName>
</protein>
<keyword evidence="15" id="KW-1185">Reference proteome</keyword>
<dbReference type="InterPro" id="IPR036138">
    <property type="entry name" value="PBP_dimer_sf"/>
</dbReference>
<keyword evidence="10" id="KW-0961">Cell wall biogenesis/degradation</keyword>
<reference evidence="14 15" key="1">
    <citation type="submission" date="2021-07" db="EMBL/GenBank/DDBJ databases">
        <title>Paenibacillus radiodurans sp. nov., isolated from the southeastern edge of Tengger Desert.</title>
        <authorList>
            <person name="Zhang G."/>
        </authorList>
    </citation>
    <scope>NUCLEOTIDE SEQUENCE [LARGE SCALE GENOMIC DNA]</scope>
    <source>
        <strain evidence="14 15">DT7-4</strain>
    </source>
</reference>
<evidence type="ECO:0000256" key="2">
    <source>
        <dbReference type="ARBA" id="ARBA00004236"/>
    </source>
</evidence>
<dbReference type="Pfam" id="PF03717">
    <property type="entry name" value="PBP_dimer"/>
    <property type="match status" value="1"/>
</dbReference>